<reference evidence="2" key="1">
    <citation type="submission" date="2022-04" db="EMBL/GenBank/DDBJ databases">
        <title>Halocatena sp. nov., isolated from a salt lake.</title>
        <authorList>
            <person name="Cui H.-L."/>
        </authorList>
    </citation>
    <scope>NUCLEOTIDE SEQUENCE</scope>
    <source>
        <strain evidence="2">AD-1</strain>
        <plasmid evidence="2">unnamed2</plasmid>
    </source>
</reference>
<dbReference type="AlphaFoldDB" id="A0A8U0A755"/>
<protein>
    <submittedName>
        <fullName evidence="2">Uncharacterized protein</fullName>
    </submittedName>
</protein>
<name>A0A8U0A755_9EURY</name>
<geneLocation type="plasmid" evidence="2 3">
    <name>unnamed2</name>
</geneLocation>
<keyword evidence="3" id="KW-1185">Reference proteome</keyword>
<dbReference type="KEGG" id="haad:MW046_16790"/>
<organism evidence="2 3">
    <name type="scientific">Halocatena salina</name>
    <dbReference type="NCBI Taxonomy" id="2934340"/>
    <lineage>
        <taxon>Archaea</taxon>
        <taxon>Methanobacteriati</taxon>
        <taxon>Methanobacteriota</taxon>
        <taxon>Stenosarchaea group</taxon>
        <taxon>Halobacteria</taxon>
        <taxon>Halobacteriales</taxon>
        <taxon>Natronomonadaceae</taxon>
        <taxon>Halocatena</taxon>
    </lineage>
</organism>
<proteinExistence type="predicted"/>
<dbReference type="EMBL" id="CP096021">
    <property type="protein sequence ID" value="UPM44689.1"/>
    <property type="molecule type" value="Genomic_DNA"/>
</dbReference>
<gene>
    <name evidence="2" type="ORF">MW046_16790</name>
</gene>
<dbReference type="PROSITE" id="PS51318">
    <property type="entry name" value="TAT"/>
    <property type="match status" value="1"/>
</dbReference>
<dbReference type="GeneID" id="71929739"/>
<sequence>MSHHSISRRSVLQALVAVGGTGFLSAPAQGLSESEASITGPHTRATFRAAVDAVVPRTPELRTLGIEHVPGGLSAGVDEYIITYVNDLFSLGLPTLGSLSDLRLAEILSAVLDLGAVKLIALGGNESAPKLSRALALLDLDGLVDPTDALAEGPFAKLSRQDRLRALAVFDDIEFDTAELPGPLIEGDGGLVAQLMVAFTELIYYSEWQGYTDITAPPSERDFTNDPSAVQSWRQTDFPGVADGHAAFRGYWGTPDGSLGRGTTWQSIEAVERPLEITFKSGQFRENDYDTGDYEEIHPERGRSDGDLFLSAAPDAVTGDAGADKNDDIHREVR</sequence>
<dbReference type="InterPro" id="IPR006311">
    <property type="entry name" value="TAT_signal"/>
</dbReference>
<feature type="region of interest" description="Disordered" evidence="1">
    <location>
        <begin position="286"/>
        <end position="334"/>
    </location>
</feature>
<feature type="compositionally biased region" description="Basic and acidic residues" evidence="1">
    <location>
        <begin position="295"/>
        <end position="306"/>
    </location>
</feature>
<evidence type="ECO:0000256" key="1">
    <source>
        <dbReference type="SAM" id="MobiDB-lite"/>
    </source>
</evidence>
<feature type="compositionally biased region" description="Basic and acidic residues" evidence="1">
    <location>
        <begin position="322"/>
        <end position="334"/>
    </location>
</feature>
<evidence type="ECO:0000313" key="2">
    <source>
        <dbReference type="EMBL" id="UPM44689.1"/>
    </source>
</evidence>
<dbReference type="Proteomes" id="UP000831768">
    <property type="component" value="Plasmid unnamed2"/>
</dbReference>
<keyword evidence="2" id="KW-0614">Plasmid</keyword>
<evidence type="ECO:0000313" key="3">
    <source>
        <dbReference type="Proteomes" id="UP000831768"/>
    </source>
</evidence>
<accession>A0A8U0A755</accession>
<dbReference type="RefSeq" id="WP_247995343.1">
    <property type="nucleotide sequence ID" value="NZ_CP096021.1"/>
</dbReference>